<feature type="region of interest" description="Disordered" evidence="1">
    <location>
        <begin position="18"/>
        <end position="43"/>
    </location>
</feature>
<evidence type="ECO:0000313" key="2">
    <source>
        <dbReference type="EMBL" id="POZ56296.1"/>
    </source>
</evidence>
<dbReference type="EMBL" id="PGLV01000001">
    <property type="protein sequence ID" value="POZ56296.1"/>
    <property type="molecule type" value="Genomic_DNA"/>
</dbReference>
<feature type="compositionally biased region" description="Polar residues" evidence="1">
    <location>
        <begin position="33"/>
        <end position="43"/>
    </location>
</feature>
<evidence type="ECO:0000313" key="3">
    <source>
        <dbReference type="Proteomes" id="UP000237319"/>
    </source>
</evidence>
<gene>
    <name evidence="2" type="ORF">LYSIN_01079</name>
</gene>
<dbReference type="RefSeq" id="WP_069512373.1">
    <property type="nucleotide sequence ID" value="NZ_JOTQ01000033.1"/>
</dbReference>
<name>A0A2S5CZR7_LYSSH</name>
<proteinExistence type="predicted"/>
<dbReference type="Proteomes" id="UP000237319">
    <property type="component" value="Unassembled WGS sequence"/>
</dbReference>
<comment type="caution">
    <text evidence="2">The sequence shown here is derived from an EMBL/GenBank/DDBJ whole genome shotgun (WGS) entry which is preliminary data.</text>
</comment>
<sequence length="66" mass="7769">MRERIVLQSTTKAKFFRLRENIQGESSSRKDQQPQQDSPAITTTLTQEQLVKMMQIIEEIRLNGYK</sequence>
<feature type="compositionally biased region" description="Basic and acidic residues" evidence="1">
    <location>
        <begin position="18"/>
        <end position="32"/>
    </location>
</feature>
<accession>A0A2S5CZR7</accession>
<keyword evidence="3" id="KW-1185">Reference proteome</keyword>
<protein>
    <submittedName>
        <fullName evidence="2">Uncharacterized protein</fullName>
    </submittedName>
</protein>
<evidence type="ECO:0000256" key="1">
    <source>
        <dbReference type="SAM" id="MobiDB-lite"/>
    </source>
</evidence>
<reference evidence="2 3" key="1">
    <citation type="submission" date="2017-11" db="EMBL/GenBank/DDBJ databases">
        <title>Genome sequence of Lysinibacillus sphaericus, a lignin-degrading bacteria isolated from municipal solid waste soil.</title>
        <authorList>
            <person name="Persinoti G.F."/>
            <person name="Paixao D.A."/>
            <person name="Bugg T.D."/>
            <person name="Squina F.M."/>
        </authorList>
    </citation>
    <scope>NUCLEOTIDE SEQUENCE [LARGE SCALE GENOMIC DNA]</scope>
    <source>
        <strain evidence="2 3">A1</strain>
    </source>
</reference>
<organism evidence="2 3">
    <name type="scientific">Lysinibacillus sphaericus</name>
    <name type="common">Bacillus sphaericus</name>
    <dbReference type="NCBI Taxonomy" id="1421"/>
    <lineage>
        <taxon>Bacteria</taxon>
        <taxon>Bacillati</taxon>
        <taxon>Bacillota</taxon>
        <taxon>Bacilli</taxon>
        <taxon>Bacillales</taxon>
        <taxon>Bacillaceae</taxon>
        <taxon>Lysinibacillus</taxon>
    </lineage>
</organism>
<dbReference type="AlphaFoldDB" id="A0A2S5CZR7"/>